<keyword evidence="2" id="KW-1133">Transmembrane helix</keyword>
<organism evidence="3 4">
    <name type="scientific">Botryotinia narcissicola</name>
    <dbReference type="NCBI Taxonomy" id="278944"/>
    <lineage>
        <taxon>Eukaryota</taxon>
        <taxon>Fungi</taxon>
        <taxon>Dikarya</taxon>
        <taxon>Ascomycota</taxon>
        <taxon>Pezizomycotina</taxon>
        <taxon>Leotiomycetes</taxon>
        <taxon>Helotiales</taxon>
        <taxon>Sclerotiniaceae</taxon>
        <taxon>Botryotinia</taxon>
    </lineage>
</organism>
<sequence>MALLITPSSATATITVTKTLYDIVSLTTLSTIISHSLTADIADTTRTISINGTTSTFSPFSSLTNNLSNITTSTTTKTNHASNPWCMTLLTVPVVLLLGIVWGTILHVFSETESRWIYFLRYSINADIRAEEDNASKERKLREAELKGQFEEQLRRLDEENAAWDKRYNDIIQKSVDFSRIVRFKSRTLNFSLEGDDLHISDDYARFEATDGQKKLTDLEILKILILEHEEKYAREIEWSLKHPVEFRRLQRESGYLIDHTFKVEKQMRVERNDPVADERDRVEMCEKFGWDPTDPFYKLP</sequence>
<dbReference type="EMBL" id="PQXJ01000010">
    <property type="protein sequence ID" value="TGO69467.1"/>
    <property type="molecule type" value="Genomic_DNA"/>
</dbReference>
<dbReference type="AlphaFoldDB" id="A0A4Z1JKD2"/>
<accession>A0A4Z1JKD2</accession>
<proteinExistence type="predicted"/>
<keyword evidence="1" id="KW-0175">Coiled coil</keyword>
<comment type="caution">
    <text evidence="3">The sequence shown here is derived from an EMBL/GenBank/DDBJ whole genome shotgun (WGS) entry which is preliminary data.</text>
</comment>
<keyword evidence="4" id="KW-1185">Reference proteome</keyword>
<feature type="transmembrane region" description="Helical" evidence="2">
    <location>
        <begin position="87"/>
        <end position="109"/>
    </location>
</feature>
<dbReference type="Proteomes" id="UP000297452">
    <property type="component" value="Unassembled WGS sequence"/>
</dbReference>
<keyword evidence="2" id="KW-0812">Transmembrane</keyword>
<reference evidence="3 4" key="1">
    <citation type="submission" date="2017-12" db="EMBL/GenBank/DDBJ databases">
        <title>Comparative genomics of Botrytis spp.</title>
        <authorList>
            <person name="Valero-Jimenez C.A."/>
            <person name="Tapia P."/>
            <person name="Veloso J."/>
            <person name="Silva-Moreno E."/>
            <person name="Staats M."/>
            <person name="Valdes J.H."/>
            <person name="Van Kan J.A.L."/>
        </authorList>
    </citation>
    <scope>NUCLEOTIDE SEQUENCE [LARGE SCALE GENOMIC DNA]</scope>
    <source>
        <strain evidence="3 4">MUCL2120</strain>
    </source>
</reference>
<evidence type="ECO:0000256" key="1">
    <source>
        <dbReference type="SAM" id="Coils"/>
    </source>
</evidence>
<protein>
    <submittedName>
        <fullName evidence="3">Uncharacterized protein</fullName>
    </submittedName>
</protein>
<feature type="coiled-coil region" evidence="1">
    <location>
        <begin position="127"/>
        <end position="174"/>
    </location>
</feature>
<keyword evidence="2" id="KW-0472">Membrane</keyword>
<evidence type="ECO:0000256" key="2">
    <source>
        <dbReference type="SAM" id="Phobius"/>
    </source>
</evidence>
<evidence type="ECO:0000313" key="4">
    <source>
        <dbReference type="Proteomes" id="UP000297452"/>
    </source>
</evidence>
<gene>
    <name evidence="3" type="ORF">BOTNAR_0010g00010</name>
</gene>
<name>A0A4Z1JKD2_9HELO</name>
<dbReference type="OrthoDB" id="3557326at2759"/>
<evidence type="ECO:0000313" key="3">
    <source>
        <dbReference type="EMBL" id="TGO69467.1"/>
    </source>
</evidence>